<evidence type="ECO:0000259" key="7">
    <source>
        <dbReference type="PROSITE" id="PS51900"/>
    </source>
</evidence>
<dbReference type="EMBL" id="CP054929">
    <property type="protein sequence ID" value="QKW53549.1"/>
    <property type="molecule type" value="Genomic_DNA"/>
</dbReference>
<feature type="domain" description="Core-binding (CB)" evidence="7">
    <location>
        <begin position="65"/>
        <end position="145"/>
    </location>
</feature>
<dbReference type="SUPFAM" id="SSF56349">
    <property type="entry name" value="DNA breaking-rejoining enzymes"/>
    <property type="match status" value="1"/>
</dbReference>
<keyword evidence="2" id="KW-0229">DNA integration</keyword>
<dbReference type="InterPro" id="IPR013762">
    <property type="entry name" value="Integrase-like_cat_sf"/>
</dbReference>
<evidence type="ECO:0000313" key="8">
    <source>
        <dbReference type="EMBL" id="QKW53549.1"/>
    </source>
</evidence>
<dbReference type="InterPro" id="IPR002104">
    <property type="entry name" value="Integrase_catalytic"/>
</dbReference>
<keyword evidence="4" id="KW-0233">DNA recombination</keyword>
<dbReference type="GO" id="GO:0015074">
    <property type="term" value="P:DNA integration"/>
    <property type="evidence" value="ECO:0007669"/>
    <property type="project" value="UniProtKB-KW"/>
</dbReference>
<dbReference type="InterPro" id="IPR044068">
    <property type="entry name" value="CB"/>
</dbReference>
<keyword evidence="3 5" id="KW-0238">DNA-binding</keyword>
<evidence type="ECO:0000256" key="2">
    <source>
        <dbReference type="ARBA" id="ARBA00022908"/>
    </source>
</evidence>
<dbReference type="Proteomes" id="UP000509303">
    <property type="component" value="Chromosome"/>
</dbReference>
<dbReference type="PROSITE" id="PS51898">
    <property type="entry name" value="TYR_RECOMBINASE"/>
    <property type="match status" value="1"/>
</dbReference>
<dbReference type="AlphaFoldDB" id="A0A7H8NGC1"/>
<dbReference type="PANTHER" id="PTHR30349:SF41">
    <property type="entry name" value="INTEGRASE_RECOMBINASE PROTEIN MJ0367-RELATED"/>
    <property type="match status" value="1"/>
</dbReference>
<evidence type="ECO:0000256" key="3">
    <source>
        <dbReference type="ARBA" id="ARBA00023125"/>
    </source>
</evidence>
<dbReference type="InterPro" id="IPR011010">
    <property type="entry name" value="DNA_brk_join_enz"/>
</dbReference>
<dbReference type="GO" id="GO:0003677">
    <property type="term" value="F:DNA binding"/>
    <property type="evidence" value="ECO:0007669"/>
    <property type="project" value="UniProtKB-UniRule"/>
</dbReference>
<accession>A0A7H8NGC1</accession>
<evidence type="ECO:0000256" key="1">
    <source>
        <dbReference type="ARBA" id="ARBA00008857"/>
    </source>
</evidence>
<organism evidence="8 9">
    <name type="scientific">Streptomyces buecherae</name>
    <dbReference type="NCBI Taxonomy" id="2763006"/>
    <lineage>
        <taxon>Bacteria</taxon>
        <taxon>Bacillati</taxon>
        <taxon>Actinomycetota</taxon>
        <taxon>Actinomycetes</taxon>
        <taxon>Kitasatosporales</taxon>
        <taxon>Streptomycetaceae</taxon>
        <taxon>Streptomyces</taxon>
    </lineage>
</organism>
<dbReference type="Pfam" id="PF14659">
    <property type="entry name" value="Phage_int_SAM_3"/>
    <property type="match status" value="1"/>
</dbReference>
<comment type="similarity">
    <text evidence="1">Belongs to the 'phage' integrase family.</text>
</comment>
<sequence>MAKIIDKGAEVSGKRWMVRYREPGGRTARQREKSFDRKKDAVDFATKVENDKRESIYIDPTAGRVSVRQYAEDWLALKVASPGTLESYERIMRLHVVPHLGSKSIAQVTAADVEGLYARWRMDGAALNTIESRRIALSGMFSHAVRHKRISNSPVVEAEKLDNPIVPIDEKALPSFDEIAAIAHEIGPRLEPSVWLMACCGLRIGESLGVFPEDFFDGNLRLRRQVVRVKNGAGKYAAMYAPLKHRKEGEWRDIPTAAILDRFLQRLPVLNADGQMTHTGLVRTSWDRAISRLGLPEYNPHDLRKKWATETLTNGASLHEVSRWLGHRSINVTASQYGHLTQDGRERLRQIIQARYAPYVRPSRASTGRVPC</sequence>
<dbReference type="PROSITE" id="PS51900">
    <property type="entry name" value="CB"/>
    <property type="match status" value="1"/>
</dbReference>
<proteinExistence type="inferred from homology"/>
<evidence type="ECO:0000256" key="5">
    <source>
        <dbReference type="PROSITE-ProRule" id="PRU01248"/>
    </source>
</evidence>
<dbReference type="InterPro" id="IPR010998">
    <property type="entry name" value="Integrase_recombinase_N"/>
</dbReference>
<reference evidence="8 9" key="1">
    <citation type="submission" date="2020-06" db="EMBL/GenBank/DDBJ databases">
        <title>Genome mining for natural products.</title>
        <authorList>
            <person name="Zhang B."/>
            <person name="Shi J."/>
            <person name="Ge H."/>
        </authorList>
    </citation>
    <scope>NUCLEOTIDE SEQUENCE [LARGE SCALE GENOMIC DNA]</scope>
    <source>
        <strain evidence="8 9">NA00687</strain>
    </source>
</reference>
<evidence type="ECO:0000259" key="6">
    <source>
        <dbReference type="PROSITE" id="PS51898"/>
    </source>
</evidence>
<evidence type="ECO:0000256" key="4">
    <source>
        <dbReference type="ARBA" id="ARBA00023172"/>
    </source>
</evidence>
<dbReference type="PANTHER" id="PTHR30349">
    <property type="entry name" value="PHAGE INTEGRASE-RELATED"/>
    <property type="match status" value="1"/>
</dbReference>
<dbReference type="Pfam" id="PF00589">
    <property type="entry name" value="Phage_integrase"/>
    <property type="match status" value="1"/>
</dbReference>
<dbReference type="Gene3D" id="1.10.150.130">
    <property type="match status" value="1"/>
</dbReference>
<dbReference type="InterPro" id="IPR004107">
    <property type="entry name" value="Integrase_SAM-like_N"/>
</dbReference>
<gene>
    <name evidence="8" type="ORF">HUT08_32865</name>
</gene>
<feature type="domain" description="Tyr recombinase" evidence="6">
    <location>
        <begin position="160"/>
        <end position="353"/>
    </location>
</feature>
<dbReference type="InterPro" id="IPR050090">
    <property type="entry name" value="Tyrosine_recombinase_XerCD"/>
</dbReference>
<dbReference type="Gene3D" id="1.10.443.10">
    <property type="entry name" value="Intergrase catalytic core"/>
    <property type="match status" value="1"/>
</dbReference>
<evidence type="ECO:0000313" key="9">
    <source>
        <dbReference type="Proteomes" id="UP000509303"/>
    </source>
</evidence>
<dbReference type="RefSeq" id="WP_176165255.1">
    <property type="nucleotide sequence ID" value="NZ_CP054929.1"/>
</dbReference>
<protein>
    <submittedName>
        <fullName evidence="8">Tyrosine-type recombinase/integrase</fullName>
    </submittedName>
</protein>
<dbReference type="GO" id="GO:0006310">
    <property type="term" value="P:DNA recombination"/>
    <property type="evidence" value="ECO:0007669"/>
    <property type="project" value="UniProtKB-KW"/>
</dbReference>
<keyword evidence="9" id="KW-1185">Reference proteome</keyword>
<name>A0A7H8NGC1_9ACTN</name>